<dbReference type="PANTHER" id="PTHR43817">
    <property type="entry name" value="GLYCOSYL HYDROLASE"/>
    <property type="match status" value="1"/>
</dbReference>
<name>A0ABX5SJN0_9LACO</name>
<sequence length="326" mass="37143">MEQIYINPLVIQRADPQIYKHTDGFYYFSASVPAYNLIELRKSRTINGLAHAAPKTIWLKHDQGEMSQLIWAPELHYIRGKWYIYFAASDTTALDKNGMFQHRMFVIESSSPDPMSSEANWIEKGRVETPLDSFSLDATVFETNGTLYYIWAQKDPTIAGNSNLYIAEMANPWTLKSEPVLLSNPEFDWEKRGFMVNEGPAILHHAHKFFLTYSASATDENYAMGMLTIDDNQDFLNPDNWLKSNNPVFQSDLEIGQYGPGHNSFTVSEDGESNLLVYHSRNYTHIVGDPLYDPNRHTCVQKFTFNGNGQPVFGSPVPYTERGGLK</sequence>
<dbReference type="Proteomes" id="UP000295756">
    <property type="component" value="Chromosome"/>
</dbReference>
<dbReference type="InterPro" id="IPR016828">
    <property type="entry name" value="Alpha-L-arabinofuranosidase"/>
</dbReference>
<evidence type="ECO:0000313" key="6">
    <source>
        <dbReference type="EMBL" id="QBR46703.1"/>
    </source>
</evidence>
<dbReference type="SUPFAM" id="SSF75005">
    <property type="entry name" value="Arabinanase/levansucrase/invertase"/>
    <property type="match status" value="1"/>
</dbReference>
<evidence type="ECO:0000256" key="5">
    <source>
        <dbReference type="RuleBase" id="RU361187"/>
    </source>
</evidence>
<dbReference type="Pfam" id="PF04616">
    <property type="entry name" value="Glyco_hydro_43"/>
    <property type="match status" value="1"/>
</dbReference>
<keyword evidence="7" id="KW-1185">Reference proteome</keyword>
<dbReference type="PANTHER" id="PTHR43817:SF1">
    <property type="entry name" value="HYDROLASE, FAMILY 43, PUTATIVE (AFU_ORTHOLOGUE AFUA_3G01660)-RELATED"/>
    <property type="match status" value="1"/>
</dbReference>
<protein>
    <submittedName>
        <fullName evidence="6">Alpha-N-arabinofuranosidase</fullName>
    </submittedName>
</protein>
<proteinExistence type="inferred from homology"/>
<dbReference type="PIRSF" id="PIRSF025414">
    <property type="entry name" value="Alpha-L-arabinofuranosidase"/>
    <property type="match status" value="1"/>
</dbReference>
<keyword evidence="3 5" id="KW-0378">Hydrolase</keyword>
<dbReference type="EMBL" id="CP037939">
    <property type="protein sequence ID" value="QBR46703.1"/>
    <property type="molecule type" value="Genomic_DNA"/>
</dbReference>
<dbReference type="InterPro" id="IPR006710">
    <property type="entry name" value="Glyco_hydro_43"/>
</dbReference>
<dbReference type="CDD" id="cd18817">
    <property type="entry name" value="GH43f_LbAraf43-like"/>
    <property type="match status" value="1"/>
</dbReference>
<organism evidence="6 7">
    <name type="scientific">Leuconostoc kimchii</name>
    <dbReference type="NCBI Taxonomy" id="136609"/>
    <lineage>
        <taxon>Bacteria</taxon>
        <taxon>Bacillati</taxon>
        <taxon>Bacillota</taxon>
        <taxon>Bacilli</taxon>
        <taxon>Lactobacillales</taxon>
        <taxon>Lactobacillaceae</taxon>
        <taxon>Leuconostoc</taxon>
    </lineage>
</organism>
<keyword evidence="2" id="KW-0732">Signal</keyword>
<dbReference type="Gene3D" id="2.115.10.20">
    <property type="entry name" value="Glycosyl hydrolase domain, family 43"/>
    <property type="match status" value="1"/>
</dbReference>
<dbReference type="RefSeq" id="WP_013102786.1">
    <property type="nucleotide sequence ID" value="NZ_CP037939.1"/>
</dbReference>
<evidence type="ECO:0000256" key="4">
    <source>
        <dbReference type="ARBA" id="ARBA00023295"/>
    </source>
</evidence>
<dbReference type="InterPro" id="IPR023296">
    <property type="entry name" value="Glyco_hydro_beta-prop_sf"/>
</dbReference>
<gene>
    <name evidence="6" type="ORF">EW139_00635</name>
</gene>
<keyword evidence="4 5" id="KW-0326">Glycosidase</keyword>
<evidence type="ECO:0000313" key="7">
    <source>
        <dbReference type="Proteomes" id="UP000295756"/>
    </source>
</evidence>
<accession>A0ABX5SJN0</accession>
<comment type="similarity">
    <text evidence="1 5">Belongs to the glycosyl hydrolase 43 family.</text>
</comment>
<evidence type="ECO:0000256" key="3">
    <source>
        <dbReference type="ARBA" id="ARBA00022801"/>
    </source>
</evidence>
<evidence type="ECO:0000256" key="1">
    <source>
        <dbReference type="ARBA" id="ARBA00009865"/>
    </source>
</evidence>
<evidence type="ECO:0000256" key="2">
    <source>
        <dbReference type="ARBA" id="ARBA00022729"/>
    </source>
</evidence>
<reference evidence="6 7" key="1">
    <citation type="submission" date="2019-03" db="EMBL/GenBank/DDBJ databases">
        <title>Complete Genome Sequence of Leuconostoc kimchii strain NKJ218 Isolated from Homemade Kimchi.</title>
        <authorList>
            <person name="Jung J.Y."/>
            <person name="Jin H.M."/>
            <person name="Jung J.-W."/>
            <person name="Lee S.-Y."/>
            <person name="Ryu B.-G."/>
            <person name="Han S.-S."/>
            <person name="Kang H.K."/>
            <person name="Choi H.W."/>
            <person name="Chung E.J."/>
            <person name="Choi K.-M."/>
        </authorList>
    </citation>
    <scope>NUCLEOTIDE SEQUENCE [LARGE SCALE GENOMIC DNA]</scope>
    <source>
        <strain evidence="6 7">NKJ218</strain>
    </source>
</reference>